<organism evidence="8 9">
    <name type="scientific">Hymenobacter artigasi</name>
    <dbReference type="NCBI Taxonomy" id="2719616"/>
    <lineage>
        <taxon>Bacteria</taxon>
        <taxon>Pseudomonadati</taxon>
        <taxon>Bacteroidota</taxon>
        <taxon>Cytophagia</taxon>
        <taxon>Cytophagales</taxon>
        <taxon>Hymenobacteraceae</taxon>
        <taxon>Hymenobacter</taxon>
    </lineage>
</organism>
<dbReference type="SUPFAM" id="SSF53056">
    <property type="entry name" value="beta-carbonic anhydrase, cab"/>
    <property type="match status" value="1"/>
</dbReference>
<comment type="catalytic activity">
    <reaction evidence="7">
        <text>hydrogencarbonate + H(+) = CO2 + H2O</text>
        <dbReference type="Rhea" id="RHEA:10748"/>
        <dbReference type="ChEBI" id="CHEBI:15377"/>
        <dbReference type="ChEBI" id="CHEBI:15378"/>
        <dbReference type="ChEBI" id="CHEBI:16526"/>
        <dbReference type="ChEBI" id="CHEBI:17544"/>
        <dbReference type="EC" id="4.2.1.1"/>
    </reaction>
</comment>
<comment type="cofactor">
    <cofactor evidence="1">
        <name>Zn(2+)</name>
        <dbReference type="ChEBI" id="CHEBI:29105"/>
    </cofactor>
</comment>
<keyword evidence="9" id="KW-1185">Reference proteome</keyword>
<dbReference type="CDD" id="cd00883">
    <property type="entry name" value="beta_CA_cladeA"/>
    <property type="match status" value="1"/>
</dbReference>
<dbReference type="Pfam" id="PF00484">
    <property type="entry name" value="Pro_CA"/>
    <property type="match status" value="1"/>
</dbReference>
<comment type="caution">
    <text evidence="8">The sequence shown here is derived from an EMBL/GenBank/DDBJ whole genome shotgun (WGS) entry which is preliminary data.</text>
</comment>
<dbReference type="PANTHER" id="PTHR11002">
    <property type="entry name" value="CARBONIC ANHYDRASE"/>
    <property type="match status" value="1"/>
</dbReference>
<dbReference type="EMBL" id="JAAVTK010000006">
    <property type="protein sequence ID" value="NKI89682.1"/>
    <property type="molecule type" value="Genomic_DNA"/>
</dbReference>
<evidence type="ECO:0000256" key="6">
    <source>
        <dbReference type="ARBA" id="ARBA00023239"/>
    </source>
</evidence>
<comment type="similarity">
    <text evidence="2">Belongs to the beta-class carbonic anhydrase family.</text>
</comment>
<protein>
    <recommendedName>
        <fullName evidence="3">carbonic anhydrase</fullName>
        <ecNumber evidence="3">4.2.1.1</ecNumber>
    </recommendedName>
</protein>
<sequence length="242" mass="26312">MTTISQLLQNNQRWVAEKASRDPAYFTKRVAGFAPKYLFIGCSDLGVAANELLGLKPGEVLTHSNVANLVAHSDMSLLSVLQHAVQNTDIEDIIVCGSYDCAGVAAAASHQQNGLLDSWLTQVRDVVRLHEKELLRIGDDTARLRRLVELNVMEQVRNLAKTSLFQNAIQAGRTLRLHGLVYEAATGQLNNLNVDAISGWAEIYATHPAAAAPRLTVSRGTRPLVADRAASGSLNGHRRRSA</sequence>
<proteinExistence type="inferred from homology"/>
<keyword evidence="6 8" id="KW-0456">Lyase</keyword>
<evidence type="ECO:0000256" key="5">
    <source>
        <dbReference type="ARBA" id="ARBA00022833"/>
    </source>
</evidence>
<evidence type="ECO:0000313" key="9">
    <source>
        <dbReference type="Proteomes" id="UP000717634"/>
    </source>
</evidence>
<dbReference type="PANTHER" id="PTHR11002:SF76">
    <property type="entry name" value="CARBONIC ANHYDRASE"/>
    <property type="match status" value="1"/>
</dbReference>
<accession>A0ABX1HHJ1</accession>
<reference evidence="8 9" key="1">
    <citation type="submission" date="2020-03" db="EMBL/GenBank/DDBJ databases">
        <title>Genomic Encyclopedia of Type Strains, Phase IV (KMG-V): Genome sequencing to study the core and pangenomes of soil and plant-associated prokaryotes.</title>
        <authorList>
            <person name="Whitman W."/>
        </authorList>
    </citation>
    <scope>NUCLEOTIDE SEQUENCE [LARGE SCALE GENOMIC DNA]</scope>
    <source>
        <strain evidence="8 9">1B</strain>
    </source>
</reference>
<gene>
    <name evidence="8" type="ORF">HBN54_002281</name>
</gene>
<dbReference type="SMART" id="SM00947">
    <property type="entry name" value="Pro_CA"/>
    <property type="match status" value="1"/>
</dbReference>
<evidence type="ECO:0000256" key="2">
    <source>
        <dbReference type="ARBA" id="ARBA00006217"/>
    </source>
</evidence>
<evidence type="ECO:0000256" key="4">
    <source>
        <dbReference type="ARBA" id="ARBA00022723"/>
    </source>
</evidence>
<name>A0ABX1HHJ1_9BACT</name>
<evidence type="ECO:0000256" key="3">
    <source>
        <dbReference type="ARBA" id="ARBA00012925"/>
    </source>
</evidence>
<evidence type="ECO:0000313" key="8">
    <source>
        <dbReference type="EMBL" id="NKI89682.1"/>
    </source>
</evidence>
<keyword evidence="5" id="KW-0862">Zinc</keyword>
<dbReference type="InterPro" id="IPR001765">
    <property type="entry name" value="Carbonic_anhydrase"/>
</dbReference>
<dbReference type="InterPro" id="IPR036874">
    <property type="entry name" value="Carbonic_anhydrase_sf"/>
</dbReference>
<dbReference type="Proteomes" id="UP000717634">
    <property type="component" value="Unassembled WGS sequence"/>
</dbReference>
<evidence type="ECO:0000256" key="1">
    <source>
        <dbReference type="ARBA" id="ARBA00001947"/>
    </source>
</evidence>
<dbReference type="Gene3D" id="3.40.1050.10">
    <property type="entry name" value="Carbonic anhydrase"/>
    <property type="match status" value="1"/>
</dbReference>
<dbReference type="GO" id="GO:0004089">
    <property type="term" value="F:carbonate dehydratase activity"/>
    <property type="evidence" value="ECO:0007669"/>
    <property type="project" value="UniProtKB-EC"/>
</dbReference>
<dbReference type="RefSeq" id="WP_168673311.1">
    <property type="nucleotide sequence ID" value="NZ_JAAVTK010000006.1"/>
</dbReference>
<evidence type="ECO:0000256" key="7">
    <source>
        <dbReference type="ARBA" id="ARBA00048348"/>
    </source>
</evidence>
<keyword evidence="4" id="KW-0479">Metal-binding</keyword>
<dbReference type="EC" id="4.2.1.1" evidence="3"/>